<dbReference type="GO" id="GO:0015627">
    <property type="term" value="C:type II protein secretion system complex"/>
    <property type="evidence" value="ECO:0007669"/>
    <property type="project" value="InterPro"/>
</dbReference>
<dbReference type="Proteomes" id="UP000276301">
    <property type="component" value="Unassembled WGS sequence"/>
</dbReference>
<dbReference type="InterPro" id="IPR012902">
    <property type="entry name" value="N_methyl_site"/>
</dbReference>
<keyword evidence="1" id="KW-0488">Methylation</keyword>
<dbReference type="SUPFAM" id="SSF54523">
    <property type="entry name" value="Pili subunits"/>
    <property type="match status" value="1"/>
</dbReference>
<reference evidence="3 4" key="1">
    <citation type="submission" date="2018-10" db="EMBL/GenBank/DDBJ databases">
        <title>Anaerotruncus faecis sp. nov., isolated from human feces.</title>
        <authorList>
            <person name="Wang Y.-J."/>
        </authorList>
    </citation>
    <scope>NUCLEOTIDE SEQUENCE [LARGE SCALE GENOMIC DNA]</scope>
    <source>
        <strain evidence="3 4">22A2-44</strain>
    </source>
</reference>
<dbReference type="AlphaFoldDB" id="A0A498CN21"/>
<dbReference type="PRINTS" id="PR00813">
    <property type="entry name" value="BCTERIALGSPG"/>
</dbReference>
<dbReference type="GO" id="GO:0015628">
    <property type="term" value="P:protein secretion by the type II secretion system"/>
    <property type="evidence" value="ECO:0007669"/>
    <property type="project" value="InterPro"/>
</dbReference>
<dbReference type="Pfam" id="PF07963">
    <property type="entry name" value="N_methyl"/>
    <property type="match status" value="1"/>
</dbReference>
<gene>
    <name evidence="3" type="ORF">D4A47_05170</name>
</gene>
<accession>A0A498CN21</accession>
<dbReference type="InterPro" id="IPR000983">
    <property type="entry name" value="Bac_GSPG_pilin"/>
</dbReference>
<protein>
    <submittedName>
        <fullName evidence="3">Prepilin-type N-terminal cleavage/methylation domain-containing protein</fullName>
    </submittedName>
</protein>
<name>A0A498CN21_9FIRM</name>
<sequence>MFNGKFEVVRPVQTKHRRGFTLIEMVVVIAIIGVLLALTAPLFSSFLESARKTACMANLTTATRTLEFYEVVENRTLTPDVIDTIMKDSMGADPTSSGYRRICPSGGFYNVTVGANGDIKVRCSKHGMTAVETINSDNKNILDLLQLAIESYFEKRPGNTLNSTGPNFGDDIKERLAASLKISTDFDFRIYKVNNNEYKVYISDPLKDVNVSDQVTVTGYQIKNGWVAGTGTSQLISVGTESVDGVPIKIISAAEYRWD</sequence>
<evidence type="ECO:0000313" key="4">
    <source>
        <dbReference type="Proteomes" id="UP000276301"/>
    </source>
</evidence>
<keyword evidence="2" id="KW-0812">Transmembrane</keyword>
<evidence type="ECO:0000256" key="1">
    <source>
        <dbReference type="ARBA" id="ARBA00022481"/>
    </source>
</evidence>
<keyword evidence="2" id="KW-0472">Membrane</keyword>
<dbReference type="NCBIfam" id="TIGR02532">
    <property type="entry name" value="IV_pilin_GFxxxE"/>
    <property type="match status" value="1"/>
</dbReference>
<comment type="caution">
    <text evidence="3">The sequence shown here is derived from an EMBL/GenBank/DDBJ whole genome shotgun (WGS) entry which is preliminary data.</text>
</comment>
<organism evidence="3 4">
    <name type="scientific">Anaerotruncus massiliensis</name>
    <name type="common">ex Liu et al. 2021</name>
    <dbReference type="NCBI Taxonomy" id="2321404"/>
    <lineage>
        <taxon>Bacteria</taxon>
        <taxon>Bacillati</taxon>
        <taxon>Bacillota</taxon>
        <taxon>Clostridia</taxon>
        <taxon>Eubacteriales</taxon>
        <taxon>Oscillospiraceae</taxon>
        <taxon>Anaerotruncus</taxon>
    </lineage>
</organism>
<dbReference type="EMBL" id="RCHT01000005">
    <property type="protein sequence ID" value="RLL12797.1"/>
    <property type="molecule type" value="Genomic_DNA"/>
</dbReference>
<proteinExistence type="predicted"/>
<dbReference type="Gene3D" id="3.30.700.10">
    <property type="entry name" value="Glycoprotein, Type 4 Pilin"/>
    <property type="match status" value="1"/>
</dbReference>
<dbReference type="InterPro" id="IPR045584">
    <property type="entry name" value="Pilin-like"/>
</dbReference>
<dbReference type="PANTHER" id="PTHR30093">
    <property type="entry name" value="GENERAL SECRETION PATHWAY PROTEIN G"/>
    <property type="match status" value="1"/>
</dbReference>
<evidence type="ECO:0000313" key="3">
    <source>
        <dbReference type="EMBL" id="RLL12797.1"/>
    </source>
</evidence>
<keyword evidence="2" id="KW-1133">Transmembrane helix</keyword>
<keyword evidence="4" id="KW-1185">Reference proteome</keyword>
<evidence type="ECO:0000256" key="2">
    <source>
        <dbReference type="SAM" id="Phobius"/>
    </source>
</evidence>
<feature type="transmembrane region" description="Helical" evidence="2">
    <location>
        <begin position="21"/>
        <end position="43"/>
    </location>
</feature>
<dbReference type="PROSITE" id="PS00409">
    <property type="entry name" value="PROKAR_NTER_METHYL"/>
    <property type="match status" value="1"/>
</dbReference>